<comment type="caution">
    <text evidence="2">The sequence shown here is derived from an EMBL/GenBank/DDBJ whole genome shotgun (WGS) entry which is preliminary data.</text>
</comment>
<proteinExistence type="predicted"/>
<dbReference type="Proteomes" id="UP000265520">
    <property type="component" value="Unassembled WGS sequence"/>
</dbReference>
<keyword evidence="3" id="KW-1185">Reference proteome</keyword>
<evidence type="ECO:0000313" key="2">
    <source>
        <dbReference type="EMBL" id="MCI57251.1"/>
    </source>
</evidence>
<feature type="region of interest" description="Disordered" evidence="1">
    <location>
        <begin position="1"/>
        <end position="23"/>
    </location>
</feature>
<dbReference type="EMBL" id="LXQA010525739">
    <property type="protein sequence ID" value="MCI57251.1"/>
    <property type="molecule type" value="Genomic_DNA"/>
</dbReference>
<reference evidence="2 3" key="1">
    <citation type="journal article" date="2018" name="Front. Plant Sci.">
        <title>Red Clover (Trifolium pratense) and Zigzag Clover (T. medium) - A Picture of Genomic Similarities and Differences.</title>
        <authorList>
            <person name="Dluhosova J."/>
            <person name="Istvanek J."/>
            <person name="Nedelnik J."/>
            <person name="Repkova J."/>
        </authorList>
    </citation>
    <scope>NUCLEOTIDE SEQUENCE [LARGE SCALE GENOMIC DNA]</scope>
    <source>
        <strain evidence="3">cv. 10/8</strain>
        <tissue evidence="2">Leaf</tissue>
    </source>
</reference>
<dbReference type="AlphaFoldDB" id="A0A392T831"/>
<organism evidence="2 3">
    <name type="scientific">Trifolium medium</name>
    <dbReference type="NCBI Taxonomy" id="97028"/>
    <lineage>
        <taxon>Eukaryota</taxon>
        <taxon>Viridiplantae</taxon>
        <taxon>Streptophyta</taxon>
        <taxon>Embryophyta</taxon>
        <taxon>Tracheophyta</taxon>
        <taxon>Spermatophyta</taxon>
        <taxon>Magnoliopsida</taxon>
        <taxon>eudicotyledons</taxon>
        <taxon>Gunneridae</taxon>
        <taxon>Pentapetalae</taxon>
        <taxon>rosids</taxon>
        <taxon>fabids</taxon>
        <taxon>Fabales</taxon>
        <taxon>Fabaceae</taxon>
        <taxon>Papilionoideae</taxon>
        <taxon>50 kb inversion clade</taxon>
        <taxon>NPAAA clade</taxon>
        <taxon>Hologalegina</taxon>
        <taxon>IRL clade</taxon>
        <taxon>Trifolieae</taxon>
        <taxon>Trifolium</taxon>
    </lineage>
</organism>
<feature type="non-terminal residue" evidence="2">
    <location>
        <position position="53"/>
    </location>
</feature>
<name>A0A392T831_9FABA</name>
<evidence type="ECO:0000256" key="1">
    <source>
        <dbReference type="SAM" id="MobiDB-lite"/>
    </source>
</evidence>
<feature type="compositionally biased region" description="Polar residues" evidence="1">
    <location>
        <begin position="1"/>
        <end position="10"/>
    </location>
</feature>
<accession>A0A392T831</accession>
<evidence type="ECO:0000313" key="3">
    <source>
        <dbReference type="Proteomes" id="UP000265520"/>
    </source>
</evidence>
<sequence length="53" mass="5870">MSTSTKTSPIKNDAPRSPPKEILFSKITEVVPLTTILPENSKKKSSSKKEKLQ</sequence>
<protein>
    <submittedName>
        <fullName evidence="2">Uncharacterized protein</fullName>
    </submittedName>
</protein>